<evidence type="ECO:0000256" key="2">
    <source>
        <dbReference type="ARBA" id="ARBA00022679"/>
    </source>
</evidence>
<dbReference type="RefSeq" id="WP_218156696.1">
    <property type="nucleotide sequence ID" value="NZ_FOEF01000002.1"/>
</dbReference>
<proteinExistence type="predicted"/>
<dbReference type="Pfam" id="PF21124">
    <property type="entry name" value="VinK_C"/>
    <property type="match status" value="1"/>
</dbReference>
<evidence type="ECO:0000313" key="6">
    <source>
        <dbReference type="EMBL" id="SEO77437.1"/>
    </source>
</evidence>
<dbReference type="PANTHER" id="PTHR42681">
    <property type="entry name" value="MALONYL-COA-ACYL CARRIER PROTEIN TRANSACYLASE, MITOCHONDRIAL"/>
    <property type="match status" value="1"/>
</dbReference>
<evidence type="ECO:0000259" key="5">
    <source>
        <dbReference type="Pfam" id="PF21124"/>
    </source>
</evidence>
<dbReference type="SUPFAM" id="SSF52151">
    <property type="entry name" value="FabD/lysophospholipase-like"/>
    <property type="match status" value="1"/>
</dbReference>
<dbReference type="InterPro" id="IPR049416">
    <property type="entry name" value="VinK-like_small"/>
</dbReference>
<dbReference type="Proteomes" id="UP000198582">
    <property type="component" value="Unassembled WGS sequence"/>
</dbReference>
<evidence type="ECO:0000313" key="7">
    <source>
        <dbReference type="Proteomes" id="UP000198582"/>
    </source>
</evidence>
<evidence type="ECO:0000256" key="3">
    <source>
        <dbReference type="ARBA" id="ARBA00023315"/>
    </source>
</evidence>
<dbReference type="InterPro" id="IPR001227">
    <property type="entry name" value="Ac_transferase_dom_sf"/>
</dbReference>
<dbReference type="AlphaFoldDB" id="A0A1H8SFV8"/>
<protein>
    <recommendedName>
        <fullName evidence="1">[acyl-carrier-protein] S-malonyltransferase</fullName>
        <ecNumber evidence="1">2.3.1.39</ecNumber>
    </recommendedName>
</protein>
<dbReference type="InterPro" id="IPR050858">
    <property type="entry name" value="Mal-CoA-ACP_Trans/PKS_FabD"/>
</dbReference>
<dbReference type="Gene3D" id="3.40.366.10">
    <property type="entry name" value="Malonyl-Coenzyme A Acyl Carrier Protein, domain 2"/>
    <property type="match status" value="2"/>
</dbReference>
<accession>A0A1H8SFV8</accession>
<organism evidence="6 7">
    <name type="scientific">Amycolatopsis saalfeldensis</name>
    <dbReference type="NCBI Taxonomy" id="394193"/>
    <lineage>
        <taxon>Bacteria</taxon>
        <taxon>Bacillati</taxon>
        <taxon>Actinomycetota</taxon>
        <taxon>Actinomycetes</taxon>
        <taxon>Pseudonocardiales</taxon>
        <taxon>Pseudonocardiaceae</taxon>
        <taxon>Amycolatopsis</taxon>
    </lineage>
</organism>
<dbReference type="GO" id="GO:0006633">
    <property type="term" value="P:fatty acid biosynthetic process"/>
    <property type="evidence" value="ECO:0007669"/>
    <property type="project" value="TreeGrafter"/>
</dbReference>
<keyword evidence="3" id="KW-0012">Acyltransferase</keyword>
<evidence type="ECO:0000256" key="1">
    <source>
        <dbReference type="ARBA" id="ARBA00013258"/>
    </source>
</evidence>
<dbReference type="EMBL" id="FOEF01000002">
    <property type="protein sequence ID" value="SEO77437.1"/>
    <property type="molecule type" value="Genomic_DNA"/>
</dbReference>
<dbReference type="InterPro" id="IPR016035">
    <property type="entry name" value="Acyl_Trfase/lysoPLipase"/>
</dbReference>
<gene>
    <name evidence="6" type="ORF">SAMN04489732_10286</name>
</gene>
<dbReference type="EC" id="2.3.1.39" evidence="1"/>
<keyword evidence="2 6" id="KW-0808">Transferase</keyword>
<dbReference type="GO" id="GO:0004314">
    <property type="term" value="F:[acyl-carrier-protein] S-malonyltransferase activity"/>
    <property type="evidence" value="ECO:0007669"/>
    <property type="project" value="UniProtKB-EC"/>
</dbReference>
<feature type="domain" description="Malonyl-CoA-[acyl-carrier-protein] transacylase small" evidence="5">
    <location>
        <begin position="137"/>
        <end position="198"/>
    </location>
</feature>
<dbReference type="STRING" id="394193.SAMN04489732_10286"/>
<dbReference type="PANTHER" id="PTHR42681:SF1">
    <property type="entry name" value="MALONYL-COA-ACYL CARRIER PROTEIN TRANSACYLASE, MITOCHONDRIAL"/>
    <property type="match status" value="1"/>
</dbReference>
<keyword evidence="7" id="KW-1185">Reference proteome</keyword>
<reference evidence="6 7" key="1">
    <citation type="submission" date="2016-10" db="EMBL/GenBank/DDBJ databases">
        <authorList>
            <person name="de Groot N.N."/>
        </authorList>
    </citation>
    <scope>NUCLEOTIDE SEQUENCE [LARGE SCALE GENOMIC DNA]</scope>
    <source>
        <strain evidence="6 7">DSM 44993</strain>
    </source>
</reference>
<evidence type="ECO:0000256" key="4">
    <source>
        <dbReference type="ARBA" id="ARBA00048462"/>
    </source>
</evidence>
<sequence>MSEPRSAVAVAFPGMGSSTFDEVGRFMVLDRYARRRIAVADEVLGRSLLDGFRAAQGVYDVHAQVAFLVNSLALADRAEQELGLRPDFCVGASVGQRAAAAYAGSLDFADAVRLTVDLVRCEDEYFAGEPDDLVTHCFVRVPGQEFLALVEERSARGEWIEISGYLDEGAYLVSLRAAQLDDLIAAVRALGGYSMQTMRPPVHARRFTPLRLKADAEVFTRYPLAEPALPVIADQDGRRIGSAAELRTMLLDTFDRPIHWPAVVGALKDEGVSTLYVTGPDLLFHRLDVTAGNFEVIPVTPKTAAKPVPVP</sequence>
<name>A0A1H8SFV8_9PSEU</name>
<comment type="catalytic activity">
    <reaction evidence="4">
        <text>holo-[ACP] + malonyl-CoA = malonyl-[ACP] + CoA</text>
        <dbReference type="Rhea" id="RHEA:41792"/>
        <dbReference type="Rhea" id="RHEA-COMP:9623"/>
        <dbReference type="Rhea" id="RHEA-COMP:9685"/>
        <dbReference type="ChEBI" id="CHEBI:57287"/>
        <dbReference type="ChEBI" id="CHEBI:57384"/>
        <dbReference type="ChEBI" id="CHEBI:64479"/>
        <dbReference type="ChEBI" id="CHEBI:78449"/>
        <dbReference type="EC" id="2.3.1.39"/>
    </reaction>
</comment>